<proteinExistence type="predicted"/>
<evidence type="ECO:0000256" key="1">
    <source>
        <dbReference type="SAM" id="Coils"/>
    </source>
</evidence>
<dbReference type="OrthoDB" id="5280838at2759"/>
<gene>
    <name evidence="3" type="ORF">B0A52_02661</name>
</gene>
<feature type="region of interest" description="Disordered" evidence="2">
    <location>
        <begin position="443"/>
        <end position="492"/>
    </location>
</feature>
<dbReference type="AlphaFoldDB" id="A0A438NDK4"/>
<dbReference type="PANTHER" id="PTHR38119:SF1">
    <property type="entry name" value="BTB DOMAIN-CONTAINING PROTEIN"/>
    <property type="match status" value="1"/>
</dbReference>
<sequence>MVSRAEVAEQSQAHSQSHSRGSRSSASRPPRSRHNSQHHHRGRSDFGAPNYAPLNEFPFFSQSGDVEIVVSCDGQEKRYLLHSFTLAQFSGFFEASTREEWSPAHAALTRGNGELPLTLAGDNTALSAIGEEGSQVGSRIGMHGGADVPGPSTSSQLQTSSALARRRWRYELDWQNLDDDDEPILVKRTPEGHLFRPSPRQPLSPIPPNMPHQQSSHHTSFFRSMANLTLSHHHNAATQSSAHLASNTVPDPALTNALLRDYDNLFRIFYNYPPMLNSANIASAYSECKALLALADMYDALPVVGPRIDHHLLRFSSRLFKQIAKYPPSYLKLGYLARSRTIFTEAIIHVVGKWPAALPYLKPPDQNGDTGYDIPITVIHLIEDLVDELEELKQKIEMKLFRLTLTTSRGERVTPSNDYLGWLAMSLWRQWLAENTTPEVRGILKNAPTTPSSQRPGSGHSTQPLRPSQSIPRQPPPPYQLTNPAPPPSPSIASSRIFRLIASPNSSEAFLSHDELKRFLKIQPTNSSTPLYTRDNLRRFERKMDEIKNVARDIVKPLTRNCLELDLRTLSEAGSGAGTGGLGYLTCTRVEEEDLPWGTG</sequence>
<dbReference type="PANTHER" id="PTHR38119">
    <property type="entry name" value="BTB DOMAIN-CONTAINING PROTEIN-RELATED"/>
    <property type="match status" value="1"/>
</dbReference>
<evidence type="ECO:0000256" key="2">
    <source>
        <dbReference type="SAM" id="MobiDB-lite"/>
    </source>
</evidence>
<evidence type="ECO:0000313" key="3">
    <source>
        <dbReference type="EMBL" id="RVX73771.1"/>
    </source>
</evidence>
<evidence type="ECO:0008006" key="5">
    <source>
        <dbReference type="Google" id="ProtNLM"/>
    </source>
</evidence>
<feature type="compositionally biased region" description="Low complexity" evidence="2">
    <location>
        <begin position="11"/>
        <end position="29"/>
    </location>
</feature>
<feature type="compositionally biased region" description="Pro residues" evidence="2">
    <location>
        <begin position="473"/>
        <end position="490"/>
    </location>
</feature>
<dbReference type="EMBL" id="NAJM01000006">
    <property type="protein sequence ID" value="RVX73771.1"/>
    <property type="molecule type" value="Genomic_DNA"/>
</dbReference>
<comment type="caution">
    <text evidence="3">The sequence shown here is derived from an EMBL/GenBank/DDBJ whole genome shotgun (WGS) entry which is preliminary data.</text>
</comment>
<reference evidence="3 4" key="1">
    <citation type="submission" date="2017-03" db="EMBL/GenBank/DDBJ databases">
        <title>Genomes of endolithic fungi from Antarctica.</title>
        <authorList>
            <person name="Coleine C."/>
            <person name="Masonjones S."/>
            <person name="Stajich J.E."/>
        </authorList>
    </citation>
    <scope>NUCLEOTIDE SEQUENCE [LARGE SCALE GENOMIC DNA]</scope>
    <source>
        <strain evidence="3 4">CCFEE 6314</strain>
    </source>
</reference>
<feature type="coiled-coil region" evidence="1">
    <location>
        <begin position="379"/>
        <end position="406"/>
    </location>
</feature>
<accession>A0A438NDK4</accession>
<name>A0A438NDK4_EXOME</name>
<protein>
    <recommendedName>
        <fullName evidence="5">BTB domain-containing protein</fullName>
    </recommendedName>
</protein>
<dbReference type="Proteomes" id="UP000288859">
    <property type="component" value="Unassembled WGS sequence"/>
</dbReference>
<feature type="compositionally biased region" description="Basic residues" evidence="2">
    <location>
        <begin position="30"/>
        <end position="42"/>
    </location>
</feature>
<feature type="compositionally biased region" description="Polar residues" evidence="2">
    <location>
        <begin position="447"/>
        <end position="462"/>
    </location>
</feature>
<feature type="compositionally biased region" description="Low complexity" evidence="2">
    <location>
        <begin position="463"/>
        <end position="472"/>
    </location>
</feature>
<dbReference type="VEuPathDB" id="FungiDB:PV10_02547"/>
<feature type="region of interest" description="Disordered" evidence="2">
    <location>
        <begin position="1"/>
        <end position="48"/>
    </location>
</feature>
<organism evidence="3 4">
    <name type="scientific">Exophiala mesophila</name>
    <name type="common">Black yeast-like fungus</name>
    <dbReference type="NCBI Taxonomy" id="212818"/>
    <lineage>
        <taxon>Eukaryota</taxon>
        <taxon>Fungi</taxon>
        <taxon>Dikarya</taxon>
        <taxon>Ascomycota</taxon>
        <taxon>Pezizomycotina</taxon>
        <taxon>Eurotiomycetes</taxon>
        <taxon>Chaetothyriomycetidae</taxon>
        <taxon>Chaetothyriales</taxon>
        <taxon>Herpotrichiellaceae</taxon>
        <taxon>Exophiala</taxon>
    </lineage>
</organism>
<keyword evidence="1" id="KW-0175">Coiled coil</keyword>
<evidence type="ECO:0000313" key="4">
    <source>
        <dbReference type="Proteomes" id="UP000288859"/>
    </source>
</evidence>